<feature type="compositionally biased region" description="Basic and acidic residues" evidence="8">
    <location>
        <begin position="568"/>
        <end position="581"/>
    </location>
</feature>
<evidence type="ECO:0000313" key="11">
    <source>
        <dbReference type="Proteomes" id="UP000250140"/>
    </source>
</evidence>
<reference evidence="10 11" key="1">
    <citation type="journal article" date="2016" name="Nat. Commun.">
        <title>Ectomycorrhizal ecology is imprinted in the genome of the dominant symbiotic fungus Cenococcum geophilum.</title>
        <authorList>
            <consortium name="DOE Joint Genome Institute"/>
            <person name="Peter M."/>
            <person name="Kohler A."/>
            <person name="Ohm R.A."/>
            <person name="Kuo A."/>
            <person name="Krutzmann J."/>
            <person name="Morin E."/>
            <person name="Arend M."/>
            <person name="Barry K.W."/>
            <person name="Binder M."/>
            <person name="Choi C."/>
            <person name="Clum A."/>
            <person name="Copeland A."/>
            <person name="Grisel N."/>
            <person name="Haridas S."/>
            <person name="Kipfer T."/>
            <person name="LaButti K."/>
            <person name="Lindquist E."/>
            <person name="Lipzen A."/>
            <person name="Maire R."/>
            <person name="Meier B."/>
            <person name="Mihaltcheva S."/>
            <person name="Molinier V."/>
            <person name="Murat C."/>
            <person name="Poggeler S."/>
            <person name="Quandt C.A."/>
            <person name="Sperisen C."/>
            <person name="Tritt A."/>
            <person name="Tisserant E."/>
            <person name="Crous P.W."/>
            <person name="Henrissat B."/>
            <person name="Nehls U."/>
            <person name="Egli S."/>
            <person name="Spatafora J.W."/>
            <person name="Grigoriev I.V."/>
            <person name="Martin F.M."/>
        </authorList>
    </citation>
    <scope>NUCLEOTIDE SEQUENCE [LARGE SCALE GENOMIC DNA]</scope>
    <source>
        <strain evidence="10 11">CBS 207.34</strain>
    </source>
</reference>
<protein>
    <submittedName>
        <fullName evidence="10">MFS general substrate transporter</fullName>
    </submittedName>
</protein>
<keyword evidence="11" id="KW-1185">Reference proteome</keyword>
<feature type="transmembrane region" description="Helical" evidence="9">
    <location>
        <begin position="288"/>
        <end position="306"/>
    </location>
</feature>
<feature type="transmembrane region" description="Helical" evidence="9">
    <location>
        <begin position="72"/>
        <end position="95"/>
    </location>
</feature>
<evidence type="ECO:0000256" key="9">
    <source>
        <dbReference type="SAM" id="Phobius"/>
    </source>
</evidence>
<evidence type="ECO:0000256" key="2">
    <source>
        <dbReference type="ARBA" id="ARBA00008335"/>
    </source>
</evidence>
<evidence type="ECO:0000256" key="1">
    <source>
        <dbReference type="ARBA" id="ARBA00004127"/>
    </source>
</evidence>
<dbReference type="Proteomes" id="UP000250140">
    <property type="component" value="Unassembled WGS sequence"/>
</dbReference>
<accession>A0A8E2EWL5</accession>
<keyword evidence="4 9" id="KW-0812">Transmembrane</keyword>
<evidence type="ECO:0000313" key="10">
    <source>
        <dbReference type="EMBL" id="OCL06023.1"/>
    </source>
</evidence>
<feature type="transmembrane region" description="Helical" evidence="9">
    <location>
        <begin position="133"/>
        <end position="158"/>
    </location>
</feature>
<feature type="transmembrane region" description="Helical" evidence="9">
    <location>
        <begin position="424"/>
        <end position="442"/>
    </location>
</feature>
<evidence type="ECO:0000256" key="5">
    <source>
        <dbReference type="ARBA" id="ARBA00022989"/>
    </source>
</evidence>
<feature type="transmembrane region" description="Helical" evidence="9">
    <location>
        <begin position="253"/>
        <end position="276"/>
    </location>
</feature>
<name>A0A8E2EWL5_9PEZI</name>
<feature type="transmembrane region" description="Helical" evidence="9">
    <location>
        <begin position="42"/>
        <end position="60"/>
    </location>
</feature>
<dbReference type="AlphaFoldDB" id="A0A8E2EWL5"/>
<dbReference type="EMBL" id="KV750156">
    <property type="protein sequence ID" value="OCL06023.1"/>
    <property type="molecule type" value="Genomic_DNA"/>
</dbReference>
<feature type="transmembrane region" description="Helical" evidence="9">
    <location>
        <begin position="199"/>
        <end position="223"/>
    </location>
</feature>
<dbReference type="GO" id="GO:0005886">
    <property type="term" value="C:plasma membrane"/>
    <property type="evidence" value="ECO:0007669"/>
    <property type="project" value="TreeGrafter"/>
</dbReference>
<keyword evidence="6" id="KW-0406">Ion transport</keyword>
<dbReference type="GO" id="GO:0005774">
    <property type="term" value="C:vacuolar membrane"/>
    <property type="evidence" value="ECO:0007669"/>
    <property type="project" value="TreeGrafter"/>
</dbReference>
<feature type="transmembrane region" description="Helical" evidence="9">
    <location>
        <begin position="533"/>
        <end position="552"/>
    </location>
</feature>
<dbReference type="SUPFAM" id="SSF103473">
    <property type="entry name" value="MFS general substrate transporter"/>
    <property type="match status" value="1"/>
</dbReference>
<dbReference type="PANTHER" id="PTHR23501">
    <property type="entry name" value="MAJOR FACILITATOR SUPERFAMILY"/>
    <property type="match status" value="1"/>
</dbReference>
<keyword evidence="5 9" id="KW-1133">Transmembrane helix</keyword>
<evidence type="ECO:0000256" key="8">
    <source>
        <dbReference type="SAM" id="MobiDB-lite"/>
    </source>
</evidence>
<keyword evidence="7 9" id="KW-0472">Membrane</keyword>
<feature type="transmembrane region" description="Helical" evidence="9">
    <location>
        <begin position="170"/>
        <end position="187"/>
    </location>
</feature>
<dbReference type="Gene3D" id="1.20.1250.20">
    <property type="entry name" value="MFS general substrate transporter like domains"/>
    <property type="match status" value="2"/>
</dbReference>
<evidence type="ECO:0000256" key="7">
    <source>
        <dbReference type="ARBA" id="ARBA00023136"/>
    </source>
</evidence>
<dbReference type="OrthoDB" id="2241241at2759"/>
<feature type="region of interest" description="Disordered" evidence="8">
    <location>
        <begin position="561"/>
        <end position="581"/>
    </location>
</feature>
<evidence type="ECO:0000256" key="3">
    <source>
        <dbReference type="ARBA" id="ARBA00022448"/>
    </source>
</evidence>
<proteinExistence type="inferred from homology"/>
<feature type="transmembrane region" description="Helical" evidence="9">
    <location>
        <begin position="107"/>
        <end position="127"/>
    </location>
</feature>
<organism evidence="10 11">
    <name type="scientific">Glonium stellatum</name>
    <dbReference type="NCBI Taxonomy" id="574774"/>
    <lineage>
        <taxon>Eukaryota</taxon>
        <taxon>Fungi</taxon>
        <taxon>Dikarya</taxon>
        <taxon>Ascomycota</taxon>
        <taxon>Pezizomycotina</taxon>
        <taxon>Dothideomycetes</taxon>
        <taxon>Pleosporomycetidae</taxon>
        <taxon>Gloniales</taxon>
        <taxon>Gloniaceae</taxon>
        <taxon>Glonium</taxon>
    </lineage>
</organism>
<dbReference type="GO" id="GO:0005768">
    <property type="term" value="C:endosome"/>
    <property type="evidence" value="ECO:0007669"/>
    <property type="project" value="TreeGrafter"/>
</dbReference>
<dbReference type="FunFam" id="1.20.1250.20:FF:000412">
    <property type="entry name" value="SIT1p Ferrioxamine B transporter"/>
    <property type="match status" value="1"/>
</dbReference>
<evidence type="ECO:0000256" key="6">
    <source>
        <dbReference type="ARBA" id="ARBA00023065"/>
    </source>
</evidence>
<gene>
    <name evidence="10" type="ORF">AOQ84DRAFT_390489</name>
</gene>
<feature type="transmembrane region" description="Helical" evidence="9">
    <location>
        <begin position="326"/>
        <end position="343"/>
    </location>
</feature>
<dbReference type="InterPro" id="IPR036259">
    <property type="entry name" value="MFS_trans_sf"/>
</dbReference>
<dbReference type="FunFam" id="1.20.1250.20:FF:000197">
    <property type="entry name" value="Siderophore iron transporter 1"/>
    <property type="match status" value="1"/>
</dbReference>
<comment type="subcellular location">
    <subcellularLocation>
        <location evidence="1">Endomembrane system</location>
        <topology evidence="1">Multi-pass membrane protein</topology>
    </subcellularLocation>
</comment>
<dbReference type="InterPro" id="IPR011701">
    <property type="entry name" value="MFS"/>
</dbReference>
<dbReference type="GO" id="GO:0015343">
    <property type="term" value="F:siderophore-iron transmembrane transporter activity"/>
    <property type="evidence" value="ECO:0007669"/>
    <property type="project" value="TreeGrafter"/>
</dbReference>
<dbReference type="Pfam" id="PF07690">
    <property type="entry name" value="MFS_1"/>
    <property type="match status" value="1"/>
</dbReference>
<comment type="similarity">
    <text evidence="2">Belongs to the major facilitator superfamily.</text>
</comment>
<feature type="transmembrane region" description="Helical" evidence="9">
    <location>
        <begin position="393"/>
        <end position="412"/>
    </location>
</feature>
<dbReference type="PANTHER" id="PTHR23501:SF92">
    <property type="entry name" value="GLUTATHIONE EXCHANGER 1-RELATED"/>
    <property type="match status" value="1"/>
</dbReference>
<sequence>MSGELKGRDLAVTQERDGEILLTGETSPGVRRIEAISAHITLFDRIFLFIGVFLIAYVYSLDGTLRYAYQPYATASFAQHSLLATITVLRSVIAAAAQPTAAKIADVFGRVELVLVSIVFYIIGTIVEATSTGVRSFCAGAVLYQIGYTCVILLVEVIIADVTSLRSRLFFSYIPATPFIINTWVSGDVSAATLANAGWRWGIGMWAIIYPVSALPLITALLISHRRAKKMGGLADYKTPYQMLGFQRLSISLFWQLDVVGIILLIAVFALILVPFTIAGGVKTAWKTAHVIAPLVVGVLCIPFFILWEKQCRHPMVPFKLLKDRAVWGALGIAMMLNTAWYLQGDYLYTVLVVAFGESIKSATRISSLYSFVSVITGAILGLVVFKVRRLKPFIIFGTVLFLVAFGLLINYRGGSGLSSHSGIIGAQILLGLAGGLFPYPAQASIQAATKHEHVAVITGLYLASYSIGSALGNTISGAIWTQVLPSELEKQLKNSTLAISAYGNPFGFAVNYTMDTPERQAVVSAYKHTQKLLCITGICLCVLLIVFSLVIRNPRLGNEQSLPDAEGDMKGEEAPEVRKE</sequence>
<evidence type="ECO:0000256" key="4">
    <source>
        <dbReference type="ARBA" id="ARBA00022692"/>
    </source>
</evidence>
<keyword evidence="3" id="KW-0813">Transport</keyword>
<feature type="transmembrane region" description="Helical" evidence="9">
    <location>
        <begin position="363"/>
        <end position="386"/>
    </location>
</feature>